<evidence type="ECO:0000256" key="1">
    <source>
        <dbReference type="SAM" id="Phobius"/>
    </source>
</evidence>
<keyword evidence="1" id="KW-0812">Transmembrane</keyword>
<feature type="transmembrane region" description="Helical" evidence="1">
    <location>
        <begin position="77"/>
        <end position="96"/>
    </location>
</feature>
<dbReference type="RefSeq" id="WP_014828402.1">
    <property type="nucleotide sequence ID" value="NC_018068.1"/>
</dbReference>
<dbReference type="eggNOG" id="ENOG50334S9">
    <property type="taxonomic scope" value="Bacteria"/>
</dbReference>
<evidence type="ECO:0000313" key="3">
    <source>
        <dbReference type="Proteomes" id="UP000002892"/>
    </source>
</evidence>
<keyword evidence="3" id="KW-1185">Reference proteome</keyword>
<sequence>MQALGVMILVAGVIISVRERRFMIMWRSKPPSNQLATALSQLVGTAGGIYLSLELLFSFLKIPEDWWNNSNFFVEPLAVFSLILAILQPFGLKAWLKLKRIGG</sequence>
<dbReference type="EMBL" id="CP003639">
    <property type="protein sequence ID" value="AFM42414.1"/>
    <property type="molecule type" value="Genomic_DNA"/>
</dbReference>
<dbReference type="Proteomes" id="UP000002892">
    <property type="component" value="Chromosome"/>
</dbReference>
<dbReference type="KEGG" id="dai:Desaci_3533"/>
<feature type="transmembrane region" description="Helical" evidence="1">
    <location>
        <begin position="35"/>
        <end position="57"/>
    </location>
</feature>
<dbReference type="STRING" id="646529.Desaci_3533"/>
<keyword evidence="1" id="KW-1133">Transmembrane helix</keyword>
<dbReference type="AlphaFoldDB" id="I4D9E0"/>
<proteinExistence type="predicted"/>
<organism evidence="2 3">
    <name type="scientific">Desulfosporosinus acidiphilus (strain DSM 22704 / JCM 16185 / SJ4)</name>
    <dbReference type="NCBI Taxonomy" id="646529"/>
    <lineage>
        <taxon>Bacteria</taxon>
        <taxon>Bacillati</taxon>
        <taxon>Bacillota</taxon>
        <taxon>Clostridia</taxon>
        <taxon>Eubacteriales</taxon>
        <taxon>Desulfitobacteriaceae</taxon>
        <taxon>Desulfosporosinus</taxon>
    </lineage>
</organism>
<feature type="transmembrane region" description="Helical" evidence="1">
    <location>
        <begin position="6"/>
        <end position="23"/>
    </location>
</feature>
<keyword evidence="1" id="KW-0472">Membrane</keyword>
<gene>
    <name evidence="2" type="ordered locus">Desaci_3533</name>
</gene>
<name>I4D9E0_DESAJ</name>
<accession>I4D9E0</accession>
<dbReference type="OrthoDB" id="1726338at2"/>
<reference evidence="2 3" key="1">
    <citation type="journal article" date="2012" name="J. Bacteriol.">
        <title>Complete genome sequences of Desulfosporosinus orientis DSM765T, Desulfosporosinus youngiae DSM17734T, Desulfosporosinus meridiei DSM13257T, and Desulfosporosinus acidiphilus DSM22704T.</title>
        <authorList>
            <person name="Pester M."/>
            <person name="Brambilla E."/>
            <person name="Alazard D."/>
            <person name="Rattei T."/>
            <person name="Weinmaier T."/>
            <person name="Han J."/>
            <person name="Lucas S."/>
            <person name="Lapidus A."/>
            <person name="Cheng J.F."/>
            <person name="Goodwin L."/>
            <person name="Pitluck S."/>
            <person name="Peters L."/>
            <person name="Ovchinnikova G."/>
            <person name="Teshima H."/>
            <person name="Detter J.C."/>
            <person name="Han C.S."/>
            <person name="Tapia R."/>
            <person name="Land M.L."/>
            <person name="Hauser L."/>
            <person name="Kyrpides N.C."/>
            <person name="Ivanova N.N."/>
            <person name="Pagani I."/>
            <person name="Huntmann M."/>
            <person name="Wei C.L."/>
            <person name="Davenport K.W."/>
            <person name="Daligault H."/>
            <person name="Chain P.S."/>
            <person name="Chen A."/>
            <person name="Mavromatis K."/>
            <person name="Markowitz V."/>
            <person name="Szeto E."/>
            <person name="Mikhailova N."/>
            <person name="Pati A."/>
            <person name="Wagner M."/>
            <person name="Woyke T."/>
            <person name="Ollivier B."/>
            <person name="Klenk H.P."/>
            <person name="Spring S."/>
            <person name="Loy A."/>
        </authorList>
    </citation>
    <scope>NUCLEOTIDE SEQUENCE [LARGE SCALE GENOMIC DNA]</scope>
    <source>
        <strain evidence="3">DSM 22704 / JCM 16185 / SJ4</strain>
    </source>
</reference>
<dbReference type="HOGENOM" id="CLU_173880_0_0_9"/>
<protein>
    <submittedName>
        <fullName evidence="2">Uncharacterized protein</fullName>
    </submittedName>
</protein>
<evidence type="ECO:0000313" key="2">
    <source>
        <dbReference type="EMBL" id="AFM42414.1"/>
    </source>
</evidence>